<evidence type="ECO:0000256" key="8">
    <source>
        <dbReference type="ARBA" id="ARBA00031306"/>
    </source>
</evidence>
<evidence type="ECO:0000313" key="13">
    <source>
        <dbReference type="Proteomes" id="UP000027931"/>
    </source>
</evidence>
<dbReference type="EMBL" id="JMIR01000003">
    <property type="protein sequence ID" value="KEO84630.1"/>
    <property type="molecule type" value="Genomic_DNA"/>
</dbReference>
<feature type="binding site" evidence="11">
    <location>
        <position position="188"/>
    </location>
    <ligand>
        <name>Mg(2+)</name>
        <dbReference type="ChEBI" id="CHEBI:18420"/>
    </ligand>
</feature>
<comment type="similarity">
    <text evidence="10">Belongs to the ApbE family.</text>
</comment>
<keyword evidence="6 10" id="KW-0274">FAD</keyword>
<dbReference type="EC" id="2.7.1.180" evidence="1 10"/>
<keyword evidence="5 10" id="KW-0479">Metal-binding</keyword>
<dbReference type="eggNOG" id="COG1477">
    <property type="taxonomic scope" value="Bacteria"/>
</dbReference>
<keyword evidence="4 10" id="KW-0808">Transferase</keyword>
<keyword evidence="7 10" id="KW-0460">Magnesium</keyword>
<keyword evidence="13" id="KW-1185">Reference proteome</keyword>
<protein>
    <recommendedName>
        <fullName evidence="2 10">FAD:protein FMN transferase</fullName>
        <ecNumber evidence="1 10">2.7.1.180</ecNumber>
    </recommendedName>
    <alternativeName>
        <fullName evidence="8 10">Flavin transferase</fullName>
    </alternativeName>
</protein>
<feature type="binding site" evidence="11">
    <location>
        <position position="297"/>
    </location>
    <ligand>
        <name>Mg(2+)</name>
        <dbReference type="ChEBI" id="CHEBI:18420"/>
    </ligand>
</feature>
<reference evidence="12 13" key="1">
    <citation type="journal article" date="2013" name="Int. J. Syst. Evol. Microbiol.">
        <title>Tumebacillus flagellatus sp. nov., an alpha-amylase/pullulanase-producing bacterium isolated from cassava wastewater.</title>
        <authorList>
            <person name="Wang Q."/>
            <person name="Xie N."/>
            <person name="Qin Y."/>
            <person name="Shen N."/>
            <person name="Zhu J."/>
            <person name="Mi H."/>
            <person name="Huang R."/>
        </authorList>
    </citation>
    <scope>NUCLEOTIDE SEQUENCE [LARGE SCALE GENOMIC DNA]</scope>
    <source>
        <strain evidence="12 13">GST4</strain>
    </source>
</reference>
<name>A0A074LVR3_9BACL</name>
<dbReference type="Gene3D" id="3.10.520.10">
    <property type="entry name" value="ApbE-like domains"/>
    <property type="match status" value="1"/>
</dbReference>
<dbReference type="AlphaFoldDB" id="A0A074LVR3"/>
<proteinExistence type="inferred from homology"/>
<comment type="catalytic activity">
    <reaction evidence="9 10">
        <text>L-threonyl-[protein] + FAD = FMN-L-threonyl-[protein] + AMP + H(+)</text>
        <dbReference type="Rhea" id="RHEA:36847"/>
        <dbReference type="Rhea" id="RHEA-COMP:11060"/>
        <dbReference type="Rhea" id="RHEA-COMP:11061"/>
        <dbReference type="ChEBI" id="CHEBI:15378"/>
        <dbReference type="ChEBI" id="CHEBI:30013"/>
        <dbReference type="ChEBI" id="CHEBI:57692"/>
        <dbReference type="ChEBI" id="CHEBI:74257"/>
        <dbReference type="ChEBI" id="CHEBI:456215"/>
        <dbReference type="EC" id="2.7.1.180"/>
    </reaction>
</comment>
<organism evidence="12 13">
    <name type="scientific">Tumebacillus flagellatus</name>
    <dbReference type="NCBI Taxonomy" id="1157490"/>
    <lineage>
        <taxon>Bacteria</taxon>
        <taxon>Bacillati</taxon>
        <taxon>Bacillota</taxon>
        <taxon>Bacilli</taxon>
        <taxon>Bacillales</taxon>
        <taxon>Alicyclobacillaceae</taxon>
        <taxon>Tumebacillus</taxon>
    </lineage>
</organism>
<evidence type="ECO:0000256" key="4">
    <source>
        <dbReference type="ARBA" id="ARBA00022679"/>
    </source>
</evidence>
<dbReference type="PANTHER" id="PTHR30040">
    <property type="entry name" value="THIAMINE BIOSYNTHESIS LIPOPROTEIN APBE"/>
    <property type="match status" value="1"/>
</dbReference>
<sequence length="335" mass="36898">MEKTNFRAMNTNIEVCFQPAQPMEAADMQTLMTDVQLLFEQVEEIASRFRPDSELSKLNAAVAERSGGPRSRLESVSGPRFRLESATAELGGDGEDTLTWMPISSMLCEMLKAAEDAFYETEGIFNPGLLRHLQTAGYDDSFEKLPAKRDSRGEADAELPLPTVLPFQLDLRQKAIRVQPGTQLDLGGIAKGWTVDRAARHLRQFGCGFVNAGGDLRAFGQPQEPWNIGVADPFDPERNVAELQLSTGAVATSSTVKRRWQQGSAWQHHLLDARTGRPSNTTIASATVTAPTAVQADVWAKTALLLGPKRGAEFLQRRKQKGVFVEHSRHVQVVN</sequence>
<evidence type="ECO:0000256" key="9">
    <source>
        <dbReference type="ARBA" id="ARBA00048540"/>
    </source>
</evidence>
<dbReference type="SUPFAM" id="SSF143631">
    <property type="entry name" value="ApbE-like"/>
    <property type="match status" value="2"/>
</dbReference>
<dbReference type="GO" id="GO:0016740">
    <property type="term" value="F:transferase activity"/>
    <property type="evidence" value="ECO:0007669"/>
    <property type="project" value="UniProtKB-UniRule"/>
</dbReference>
<dbReference type="GO" id="GO:0046872">
    <property type="term" value="F:metal ion binding"/>
    <property type="evidence" value="ECO:0007669"/>
    <property type="project" value="UniProtKB-UniRule"/>
</dbReference>
<evidence type="ECO:0000256" key="2">
    <source>
        <dbReference type="ARBA" id="ARBA00016337"/>
    </source>
</evidence>
<dbReference type="InterPro" id="IPR003374">
    <property type="entry name" value="ApbE-like_sf"/>
</dbReference>
<evidence type="ECO:0000256" key="6">
    <source>
        <dbReference type="ARBA" id="ARBA00022827"/>
    </source>
</evidence>
<keyword evidence="3 10" id="KW-0285">Flavoprotein</keyword>
<dbReference type="STRING" id="1157490.EL26_03695"/>
<dbReference type="RefSeq" id="WP_038084534.1">
    <property type="nucleotide sequence ID" value="NZ_JMIR01000003.1"/>
</dbReference>
<comment type="cofactor">
    <cofactor evidence="11">
        <name>Mg(2+)</name>
        <dbReference type="ChEBI" id="CHEBI:18420"/>
    </cofactor>
    <cofactor evidence="11">
        <name>Mn(2+)</name>
        <dbReference type="ChEBI" id="CHEBI:29035"/>
    </cofactor>
    <text evidence="11">Magnesium. Can also use manganese.</text>
</comment>
<dbReference type="Pfam" id="PF02424">
    <property type="entry name" value="ApbE"/>
    <property type="match status" value="1"/>
</dbReference>
<evidence type="ECO:0000256" key="3">
    <source>
        <dbReference type="ARBA" id="ARBA00022630"/>
    </source>
</evidence>
<evidence type="ECO:0000256" key="1">
    <source>
        <dbReference type="ARBA" id="ARBA00011955"/>
    </source>
</evidence>
<dbReference type="InterPro" id="IPR024932">
    <property type="entry name" value="ApbE"/>
</dbReference>
<comment type="caution">
    <text evidence="12">The sequence shown here is derived from an EMBL/GenBank/DDBJ whole genome shotgun (WGS) entry which is preliminary data.</text>
</comment>
<dbReference type="PIRSF" id="PIRSF006268">
    <property type="entry name" value="ApbE"/>
    <property type="match status" value="1"/>
</dbReference>
<gene>
    <name evidence="12" type="ORF">EL26_03695</name>
</gene>
<evidence type="ECO:0000256" key="5">
    <source>
        <dbReference type="ARBA" id="ARBA00022723"/>
    </source>
</evidence>
<evidence type="ECO:0000256" key="7">
    <source>
        <dbReference type="ARBA" id="ARBA00022842"/>
    </source>
</evidence>
<accession>A0A074LVR3</accession>
<dbReference type="OrthoDB" id="9778595at2"/>
<dbReference type="PANTHER" id="PTHR30040:SF2">
    <property type="entry name" value="FAD:PROTEIN FMN TRANSFERASE"/>
    <property type="match status" value="1"/>
</dbReference>
<dbReference type="Proteomes" id="UP000027931">
    <property type="component" value="Unassembled WGS sequence"/>
</dbReference>
<evidence type="ECO:0000256" key="11">
    <source>
        <dbReference type="PIRSR" id="PIRSR006268-2"/>
    </source>
</evidence>
<evidence type="ECO:0000313" key="12">
    <source>
        <dbReference type="EMBL" id="KEO84630.1"/>
    </source>
</evidence>
<evidence type="ECO:0000256" key="10">
    <source>
        <dbReference type="PIRNR" id="PIRNR006268"/>
    </source>
</evidence>